<evidence type="ECO:0000313" key="4">
    <source>
        <dbReference type="Proteomes" id="UP001217417"/>
    </source>
</evidence>
<dbReference type="EMBL" id="JARPMG010000016">
    <property type="protein sequence ID" value="KAJ8096475.1"/>
    <property type="molecule type" value="Genomic_DNA"/>
</dbReference>
<protein>
    <submittedName>
        <fullName evidence="3">Udp-glucoronosyl and udp-glucosyl transferase family protein</fullName>
    </submittedName>
</protein>
<dbReference type="InterPro" id="IPR050426">
    <property type="entry name" value="Glycosyltransferase_28"/>
</dbReference>
<dbReference type="PANTHER" id="PTHR48050">
    <property type="entry name" value="STEROL 3-BETA-GLUCOSYLTRANSFERASE"/>
    <property type="match status" value="1"/>
</dbReference>
<dbReference type="GO" id="GO:0008194">
    <property type="term" value="F:UDP-glycosyltransferase activity"/>
    <property type="evidence" value="ECO:0007669"/>
    <property type="project" value="InterPro"/>
</dbReference>
<keyword evidence="2" id="KW-0732">Signal</keyword>
<proteinExistence type="predicted"/>
<evidence type="ECO:0000256" key="2">
    <source>
        <dbReference type="SAM" id="SignalP"/>
    </source>
</evidence>
<organism evidence="3 4">
    <name type="scientific">Lipomyces tetrasporus</name>
    <dbReference type="NCBI Taxonomy" id="54092"/>
    <lineage>
        <taxon>Eukaryota</taxon>
        <taxon>Fungi</taxon>
        <taxon>Dikarya</taxon>
        <taxon>Ascomycota</taxon>
        <taxon>Saccharomycotina</taxon>
        <taxon>Lipomycetes</taxon>
        <taxon>Lipomycetales</taxon>
        <taxon>Lipomycetaceae</taxon>
        <taxon>Lipomyces</taxon>
    </lineage>
</organism>
<dbReference type="PANTHER" id="PTHR48050:SF13">
    <property type="entry name" value="STEROL 3-BETA-GLUCOSYLTRANSFERASE UGT80A2"/>
    <property type="match status" value="1"/>
</dbReference>
<name>A0AAD7VPU1_9ASCO</name>
<dbReference type="GeneID" id="80886007"/>
<sequence>MLLFILSVFFLAPLTLARGSGQQRAKVLFLTNSERGQSSVHLATAHTLLCDYSDAIDVHFATFDELAPVVAQVSRQASSDADRRITFHPVRGSPYKKSIYDRGAHLETARHGTGVWGAERLFWLIQVGLIPWTGAEYIEIANNIRAIVEEVQPDLAVIDTFYSPAVDAVEAAMGNGSHVMLSPNDLKDLLAAVHPHVGALWKYPVVGSGFPYPLPWYLIPANIYICLRMGYAISSGPAIKEFKSYLRSQNYSIHEPMFHFVHPAVPMLVASSLEIEYPMSVPKQVSPVGPIFMALESAEKEDPDLVAWLARAPTVLIILGSHTTYDEHDATEMIRAIRMVLDRNDQVQVLWKLKIPDDGSKSARKEDVDALLVTGRVRIESWFKADPASLLATGHIVAYVNHGGANSYFEAMGPRTGVPQVALAMWADCYDHATRVEWLGIGVWGNRQAAPYWTGEEASQAILKVISDSSYAEKAKTLVKPKEQQGRYVAARKIAEWAEANRNRRLDALGADAHGAEQQIPIQMGSKRTASDEL</sequence>
<accession>A0AAD7VPU1</accession>
<gene>
    <name evidence="3" type="ORF">POJ06DRAFT_304513</name>
</gene>
<keyword evidence="1 3" id="KW-0808">Transferase</keyword>
<dbReference type="SUPFAM" id="SSF53756">
    <property type="entry name" value="UDP-Glycosyltransferase/glycogen phosphorylase"/>
    <property type="match status" value="1"/>
</dbReference>
<dbReference type="RefSeq" id="XP_056039925.1">
    <property type="nucleotide sequence ID" value="XM_056190841.1"/>
</dbReference>
<dbReference type="InterPro" id="IPR002213">
    <property type="entry name" value="UDP_glucos_trans"/>
</dbReference>
<dbReference type="AlphaFoldDB" id="A0AAD7VPU1"/>
<evidence type="ECO:0000313" key="3">
    <source>
        <dbReference type="EMBL" id="KAJ8096475.1"/>
    </source>
</evidence>
<dbReference type="Pfam" id="PF00201">
    <property type="entry name" value="UDPGT"/>
    <property type="match status" value="1"/>
</dbReference>
<comment type="caution">
    <text evidence="3">The sequence shown here is derived from an EMBL/GenBank/DDBJ whole genome shotgun (WGS) entry which is preliminary data.</text>
</comment>
<evidence type="ECO:0000256" key="1">
    <source>
        <dbReference type="ARBA" id="ARBA00022679"/>
    </source>
</evidence>
<keyword evidence="4" id="KW-1185">Reference proteome</keyword>
<feature type="signal peptide" evidence="2">
    <location>
        <begin position="1"/>
        <end position="17"/>
    </location>
</feature>
<reference evidence="3" key="1">
    <citation type="submission" date="2023-03" db="EMBL/GenBank/DDBJ databases">
        <title>Near-Complete genome sequence of Lipomyces tetrasporous NRRL Y-64009, an oleaginous yeast capable of growing on lignocellulosic hydrolysates.</title>
        <authorList>
            <consortium name="Lawrence Berkeley National Laboratory"/>
            <person name="Jagtap S.S."/>
            <person name="Liu J.-J."/>
            <person name="Walukiewicz H.E."/>
            <person name="Pangilinan J."/>
            <person name="Lipzen A."/>
            <person name="Ahrendt S."/>
            <person name="Koriabine M."/>
            <person name="Cobaugh K."/>
            <person name="Salamov A."/>
            <person name="Yoshinaga Y."/>
            <person name="Ng V."/>
            <person name="Daum C."/>
            <person name="Grigoriev I.V."/>
            <person name="Slininger P.J."/>
            <person name="Dien B.S."/>
            <person name="Jin Y.-S."/>
            <person name="Rao C.V."/>
        </authorList>
    </citation>
    <scope>NUCLEOTIDE SEQUENCE</scope>
    <source>
        <strain evidence="3">NRRL Y-64009</strain>
    </source>
</reference>
<feature type="chain" id="PRO_5041999059" evidence="2">
    <location>
        <begin position="18"/>
        <end position="534"/>
    </location>
</feature>
<dbReference type="Gene3D" id="3.40.50.2000">
    <property type="entry name" value="Glycogen Phosphorylase B"/>
    <property type="match status" value="1"/>
</dbReference>
<dbReference type="Proteomes" id="UP001217417">
    <property type="component" value="Unassembled WGS sequence"/>
</dbReference>